<organism evidence="3 4">
    <name type="scientific">Collibacillus ludicampi</name>
    <dbReference type="NCBI Taxonomy" id="2771369"/>
    <lineage>
        <taxon>Bacteria</taxon>
        <taxon>Bacillati</taxon>
        <taxon>Bacillota</taxon>
        <taxon>Bacilli</taxon>
        <taxon>Bacillales</taxon>
        <taxon>Alicyclobacillaceae</taxon>
        <taxon>Collibacillus</taxon>
    </lineage>
</organism>
<dbReference type="Pfam" id="PF13181">
    <property type="entry name" value="TPR_8"/>
    <property type="match status" value="1"/>
</dbReference>
<evidence type="ECO:0000313" key="3">
    <source>
        <dbReference type="EMBL" id="GIM46473.1"/>
    </source>
</evidence>
<keyword evidence="4" id="KW-1185">Reference proteome</keyword>
<dbReference type="AlphaFoldDB" id="A0AAV4LFH4"/>
<dbReference type="CDD" id="cd02511">
    <property type="entry name" value="Beta4Glucosyltransferase"/>
    <property type="match status" value="1"/>
</dbReference>
<sequence length="435" mass="50956">MNKEKNTLSVCIICKNEEEYLPSLLEKVQLFANEIIFVDTGSTDTSVEVAKQYGAKVFIWEWSNDFSAARNKALQHATGEWVLFLDCDDELSEDTIRNIRGFIQSSSAEGCYVRYENVVDVEGQQETIIDHKLTLFRNRSTYRFREPIHETIEESMSETVDLLQIPVSNITIKHQGYKNPHVLEEKQKRNLQIIEETIRKEGKRPFLLYCQAVCYLNLFEYEQALKLLLILKDSWSPSHPLHSDVCYKIALCLFETRQLDLAQMELMRAIEYYPDFTDLNYFSACIDFHDKKYEEAMHKWKHCIQLGDAPPQYTHLEGTGTFLAWQGIAQVYTARKEYVHAIEAYRKSLELNPGHLHCIRQFMIVLADHFSFQESYLHLSSLYEFSDPQTVFFLALIAEQVQRWEFAYALLSTIKGPELEQEIFTKQMRILMKLL</sequence>
<dbReference type="SUPFAM" id="SSF48452">
    <property type="entry name" value="TPR-like"/>
    <property type="match status" value="1"/>
</dbReference>
<protein>
    <recommendedName>
        <fullName evidence="2">Glycosyltransferase 2-like domain-containing protein</fullName>
    </recommendedName>
</protein>
<dbReference type="InterPro" id="IPR029044">
    <property type="entry name" value="Nucleotide-diphossugar_trans"/>
</dbReference>
<gene>
    <name evidence="3" type="ORF">DNHGIG_20220</name>
</gene>
<name>A0AAV4LFH4_9BACL</name>
<evidence type="ECO:0000313" key="4">
    <source>
        <dbReference type="Proteomes" id="UP001057291"/>
    </source>
</evidence>
<proteinExistence type="predicted"/>
<accession>A0AAV4LFH4</accession>
<dbReference type="PANTHER" id="PTHR43630">
    <property type="entry name" value="POLY-BETA-1,6-N-ACETYL-D-GLUCOSAMINE SYNTHASE"/>
    <property type="match status" value="1"/>
</dbReference>
<keyword evidence="1" id="KW-0802">TPR repeat</keyword>
<dbReference type="Pfam" id="PF00535">
    <property type="entry name" value="Glycos_transf_2"/>
    <property type="match status" value="1"/>
</dbReference>
<dbReference type="Gene3D" id="3.90.550.10">
    <property type="entry name" value="Spore Coat Polysaccharide Biosynthesis Protein SpsA, Chain A"/>
    <property type="match status" value="1"/>
</dbReference>
<reference evidence="3" key="1">
    <citation type="journal article" date="2023" name="Int. J. Syst. Evol. Microbiol.">
        <title>Collibacillus ludicampi gen. nov., sp. nov., a new soil bacterium of the family Alicyclobacillaceae.</title>
        <authorList>
            <person name="Jojima T."/>
            <person name="Ioku Y."/>
            <person name="Fukuta Y."/>
            <person name="Shirasaka N."/>
            <person name="Matsumura Y."/>
            <person name="Mori M."/>
        </authorList>
    </citation>
    <scope>NUCLEOTIDE SEQUENCE</scope>
    <source>
        <strain evidence="3">TP075</strain>
    </source>
</reference>
<dbReference type="InterPro" id="IPR019734">
    <property type="entry name" value="TPR_rpt"/>
</dbReference>
<dbReference type="EMBL" id="BOQE01000001">
    <property type="protein sequence ID" value="GIM46473.1"/>
    <property type="molecule type" value="Genomic_DNA"/>
</dbReference>
<evidence type="ECO:0000259" key="2">
    <source>
        <dbReference type="Pfam" id="PF00535"/>
    </source>
</evidence>
<dbReference type="PROSITE" id="PS50005">
    <property type="entry name" value="TPR"/>
    <property type="match status" value="1"/>
</dbReference>
<feature type="repeat" description="TPR" evidence="1">
    <location>
        <begin position="322"/>
        <end position="355"/>
    </location>
</feature>
<dbReference type="SUPFAM" id="SSF53448">
    <property type="entry name" value="Nucleotide-diphospho-sugar transferases"/>
    <property type="match status" value="1"/>
</dbReference>
<dbReference type="Pfam" id="PF00515">
    <property type="entry name" value="TPR_1"/>
    <property type="match status" value="1"/>
</dbReference>
<comment type="caution">
    <text evidence="3">The sequence shown here is derived from an EMBL/GenBank/DDBJ whole genome shotgun (WGS) entry which is preliminary data.</text>
</comment>
<dbReference type="InterPro" id="IPR001173">
    <property type="entry name" value="Glyco_trans_2-like"/>
</dbReference>
<dbReference type="PANTHER" id="PTHR43630:SF2">
    <property type="entry name" value="GLYCOSYLTRANSFERASE"/>
    <property type="match status" value="1"/>
</dbReference>
<dbReference type="Proteomes" id="UP001057291">
    <property type="component" value="Unassembled WGS sequence"/>
</dbReference>
<evidence type="ECO:0000256" key="1">
    <source>
        <dbReference type="PROSITE-ProRule" id="PRU00339"/>
    </source>
</evidence>
<feature type="domain" description="Glycosyltransferase 2-like" evidence="2">
    <location>
        <begin position="9"/>
        <end position="131"/>
    </location>
</feature>
<dbReference type="SMART" id="SM00028">
    <property type="entry name" value="TPR"/>
    <property type="match status" value="2"/>
</dbReference>
<dbReference type="Gene3D" id="1.25.40.10">
    <property type="entry name" value="Tetratricopeptide repeat domain"/>
    <property type="match status" value="1"/>
</dbReference>
<dbReference type="InterPro" id="IPR011990">
    <property type="entry name" value="TPR-like_helical_dom_sf"/>
</dbReference>
<dbReference type="RefSeq" id="WP_282199571.1">
    <property type="nucleotide sequence ID" value="NZ_BOQE01000001.1"/>
</dbReference>